<protein>
    <submittedName>
        <fullName evidence="1">Uncharacterized protein</fullName>
    </submittedName>
</protein>
<dbReference type="AlphaFoldDB" id="M0MHI1"/>
<sequence length="182" mass="20611">MRWAQNFYEIQDAVDENPDLRGRVLDLVDTDSIHGKALEGNGRTESLRDILSEFFEGQIGLEESFKAVSTELPQGKSPHAHDNRVFAKGWDERLVRTQASRFYNQAVLHALEEDGQESCFIPHSDEEDKDSSCTIRLAGDEAEVEVMLDRLERTYGQADYHGKVKIPEHPHCTHTIVPSSDS</sequence>
<dbReference type="InParanoid" id="M0MHI1"/>
<accession>M0MHI1</accession>
<reference evidence="1 2" key="1">
    <citation type="journal article" date="2014" name="PLoS Genet.">
        <title>Phylogenetically driven sequencing of extremely halophilic archaea reveals strategies for static and dynamic osmo-response.</title>
        <authorList>
            <person name="Becker E.A."/>
            <person name="Seitzer P.M."/>
            <person name="Tritt A."/>
            <person name="Larsen D."/>
            <person name="Krusor M."/>
            <person name="Yao A.I."/>
            <person name="Wu D."/>
            <person name="Madern D."/>
            <person name="Eisen J.A."/>
            <person name="Darling A.E."/>
            <person name="Facciotti M.T."/>
        </authorList>
    </citation>
    <scope>NUCLEOTIDE SEQUENCE [LARGE SCALE GENOMIC DNA]</scope>
    <source>
        <strain evidence="1 2">DSM 5350</strain>
    </source>
</reference>
<dbReference type="Proteomes" id="UP000011669">
    <property type="component" value="Unassembled WGS sequence"/>
</dbReference>
<gene>
    <name evidence="1" type="ORF">C449_12610</name>
</gene>
<proteinExistence type="predicted"/>
<dbReference type="RefSeq" id="WP_006078381.1">
    <property type="nucleotide sequence ID" value="NZ_AOMD01000027.1"/>
</dbReference>
<name>M0MHI1_9EURY</name>
<evidence type="ECO:0000313" key="2">
    <source>
        <dbReference type="Proteomes" id="UP000011669"/>
    </source>
</evidence>
<keyword evidence="2" id="KW-1185">Reference proteome</keyword>
<dbReference type="EMBL" id="AOMD01000027">
    <property type="protein sequence ID" value="EMA43880.1"/>
    <property type="molecule type" value="Genomic_DNA"/>
</dbReference>
<organism evidence="1 2">
    <name type="scientific">Halococcus saccharolyticus DSM 5350</name>
    <dbReference type="NCBI Taxonomy" id="1227455"/>
    <lineage>
        <taxon>Archaea</taxon>
        <taxon>Methanobacteriati</taxon>
        <taxon>Methanobacteriota</taxon>
        <taxon>Stenosarchaea group</taxon>
        <taxon>Halobacteria</taxon>
        <taxon>Halobacteriales</taxon>
        <taxon>Halococcaceae</taxon>
        <taxon>Halococcus</taxon>
    </lineage>
</organism>
<evidence type="ECO:0000313" key="1">
    <source>
        <dbReference type="EMBL" id="EMA43880.1"/>
    </source>
</evidence>
<dbReference type="OrthoDB" id="275524at2157"/>
<comment type="caution">
    <text evidence="1">The sequence shown here is derived from an EMBL/GenBank/DDBJ whole genome shotgun (WGS) entry which is preliminary data.</text>
</comment>